<dbReference type="EMBL" id="JAGEOK010000047">
    <property type="protein sequence ID" value="MBO2444525.1"/>
    <property type="molecule type" value="Genomic_DNA"/>
</dbReference>
<evidence type="ECO:0000256" key="1">
    <source>
        <dbReference type="SAM" id="MobiDB-lite"/>
    </source>
</evidence>
<comment type="caution">
    <text evidence="2">The sequence shown here is derived from an EMBL/GenBank/DDBJ whole genome shotgun (WGS) entry which is preliminary data.</text>
</comment>
<dbReference type="Proteomes" id="UP000666915">
    <property type="component" value="Unassembled WGS sequence"/>
</dbReference>
<evidence type="ECO:0000313" key="3">
    <source>
        <dbReference type="Proteomes" id="UP000666915"/>
    </source>
</evidence>
<name>A0ABS3RE68_9ACTN</name>
<proteinExistence type="predicted"/>
<organism evidence="2 3">
    <name type="scientific">Actinomadura nitritigenes</name>
    <dbReference type="NCBI Taxonomy" id="134602"/>
    <lineage>
        <taxon>Bacteria</taxon>
        <taxon>Bacillati</taxon>
        <taxon>Actinomycetota</taxon>
        <taxon>Actinomycetes</taxon>
        <taxon>Streptosporangiales</taxon>
        <taxon>Thermomonosporaceae</taxon>
        <taxon>Actinomadura</taxon>
    </lineage>
</organism>
<dbReference type="RefSeq" id="WP_208273010.1">
    <property type="nucleotide sequence ID" value="NZ_BAAAGM010000104.1"/>
</dbReference>
<accession>A0ABS3RE68</accession>
<gene>
    <name evidence="2" type="ORF">J4557_44120</name>
</gene>
<protein>
    <recommendedName>
        <fullName evidence="4">Tn3 transposase DDE domain-containing protein</fullName>
    </recommendedName>
</protein>
<reference evidence="2 3" key="1">
    <citation type="submission" date="2021-03" db="EMBL/GenBank/DDBJ databases">
        <authorList>
            <person name="Kanchanasin P."/>
            <person name="Saeng-In P."/>
            <person name="Phongsopitanun W."/>
            <person name="Yuki M."/>
            <person name="Kudo T."/>
            <person name="Ohkuma M."/>
            <person name="Tanasupawat S."/>
        </authorList>
    </citation>
    <scope>NUCLEOTIDE SEQUENCE [LARGE SCALE GENOMIC DNA]</scope>
    <source>
        <strain evidence="2 3">L46</strain>
    </source>
</reference>
<keyword evidence="3" id="KW-1185">Reference proteome</keyword>
<evidence type="ECO:0008006" key="4">
    <source>
        <dbReference type="Google" id="ProtNLM"/>
    </source>
</evidence>
<sequence>MLKPLRGMGTSQEAAQLAEEIRRRMPECTLIQILARTAYWLGRWRHFGPASGSAPKLQDPQGRYVLTMFACGSNMAPTRPPGTTRGSARMRSPWPRTGTPASSS</sequence>
<feature type="region of interest" description="Disordered" evidence="1">
    <location>
        <begin position="75"/>
        <end position="104"/>
    </location>
</feature>
<evidence type="ECO:0000313" key="2">
    <source>
        <dbReference type="EMBL" id="MBO2444525.1"/>
    </source>
</evidence>